<proteinExistence type="predicted"/>
<dbReference type="Proteomes" id="UP000027100">
    <property type="component" value="Unassembled WGS sequence"/>
</dbReference>
<dbReference type="InterPro" id="IPR000182">
    <property type="entry name" value="GNAT_dom"/>
</dbReference>
<dbReference type="PROSITE" id="PS51186">
    <property type="entry name" value="GNAT"/>
    <property type="match status" value="1"/>
</dbReference>
<dbReference type="EMBL" id="ARYM01000034">
    <property type="protein sequence ID" value="KCZ96775.1"/>
    <property type="molecule type" value="Genomic_DNA"/>
</dbReference>
<dbReference type="Gene3D" id="3.40.630.30">
    <property type="match status" value="1"/>
</dbReference>
<keyword evidence="3" id="KW-1185">Reference proteome</keyword>
<accession>A0A062VEA9</accession>
<dbReference type="CDD" id="cd04301">
    <property type="entry name" value="NAT_SF"/>
    <property type="match status" value="1"/>
</dbReference>
<feature type="domain" description="N-acetyltransferase" evidence="1">
    <location>
        <begin position="3"/>
        <end position="168"/>
    </location>
</feature>
<dbReference type="PATRIC" id="fig|1280954.3.peg.3704"/>
<gene>
    <name evidence="2" type="ORF">HPO_18390</name>
</gene>
<organism evidence="2 3">
    <name type="scientific">Hyphomonas polymorpha PS728</name>
    <dbReference type="NCBI Taxonomy" id="1280954"/>
    <lineage>
        <taxon>Bacteria</taxon>
        <taxon>Pseudomonadati</taxon>
        <taxon>Pseudomonadota</taxon>
        <taxon>Alphaproteobacteria</taxon>
        <taxon>Hyphomonadales</taxon>
        <taxon>Hyphomonadaceae</taxon>
        <taxon>Hyphomonas</taxon>
    </lineage>
</organism>
<reference evidence="2 3" key="1">
    <citation type="journal article" date="2014" name="Antonie Van Leeuwenhoek">
        <title>Hyphomonas beringensis sp. nov. and Hyphomonas chukchiensis sp. nov., isolated from surface seawater of the Bering Sea and Chukchi Sea.</title>
        <authorList>
            <person name="Li C."/>
            <person name="Lai Q."/>
            <person name="Li G."/>
            <person name="Dong C."/>
            <person name="Wang J."/>
            <person name="Liao Y."/>
            <person name="Shao Z."/>
        </authorList>
    </citation>
    <scope>NUCLEOTIDE SEQUENCE [LARGE SCALE GENOMIC DNA]</scope>
    <source>
        <strain evidence="2 3">PS728</strain>
    </source>
</reference>
<evidence type="ECO:0000313" key="2">
    <source>
        <dbReference type="EMBL" id="KCZ96775.1"/>
    </source>
</evidence>
<evidence type="ECO:0000259" key="1">
    <source>
        <dbReference type="PROSITE" id="PS51186"/>
    </source>
</evidence>
<dbReference type="GO" id="GO:0016747">
    <property type="term" value="F:acyltransferase activity, transferring groups other than amino-acyl groups"/>
    <property type="evidence" value="ECO:0007669"/>
    <property type="project" value="InterPro"/>
</dbReference>
<dbReference type="SUPFAM" id="SSF55729">
    <property type="entry name" value="Acyl-CoA N-acyltransferases (Nat)"/>
    <property type="match status" value="1"/>
</dbReference>
<evidence type="ECO:0000313" key="3">
    <source>
        <dbReference type="Proteomes" id="UP000027100"/>
    </source>
</evidence>
<dbReference type="InterPro" id="IPR016181">
    <property type="entry name" value="Acyl_CoA_acyltransferase"/>
</dbReference>
<sequence>MTLKIVPMTAAHINEVVQIQAEAFTPDLRETPEVFANRIARFGEFFRVAYLNGRMVGYVVAFPWKFGDAPVNNQKFPEELPEPDCFFIHDIALLPDARGSGVARALLEDAYQTALKLGFDAASLVAVGQSGNYWDRVGFVPNAHVTETKRAYILDIYGPGARLMARPI</sequence>
<protein>
    <submittedName>
        <fullName evidence="2">Acetyltransferase</fullName>
    </submittedName>
</protein>
<dbReference type="AlphaFoldDB" id="A0A062VEA9"/>
<dbReference type="Pfam" id="PF00583">
    <property type="entry name" value="Acetyltransf_1"/>
    <property type="match status" value="1"/>
</dbReference>
<comment type="caution">
    <text evidence="2">The sequence shown here is derived from an EMBL/GenBank/DDBJ whole genome shotgun (WGS) entry which is preliminary data.</text>
</comment>
<keyword evidence="2" id="KW-0808">Transferase</keyword>
<name>A0A062VEA9_9PROT</name>
<dbReference type="eggNOG" id="COG3153">
    <property type="taxonomic scope" value="Bacteria"/>
</dbReference>